<dbReference type="InterPro" id="IPR003740">
    <property type="entry name" value="YitT"/>
</dbReference>
<dbReference type="RefSeq" id="WP_218090569.1">
    <property type="nucleotide sequence ID" value="NZ_CAJVAS010000002.1"/>
</dbReference>
<evidence type="ECO:0000313" key="7">
    <source>
        <dbReference type="EMBL" id="CAG7604900.1"/>
    </source>
</evidence>
<dbReference type="PANTHER" id="PTHR33545">
    <property type="entry name" value="UPF0750 MEMBRANE PROTEIN YITT-RELATED"/>
    <property type="match status" value="1"/>
</dbReference>
<reference evidence="7" key="1">
    <citation type="submission" date="2021-06" db="EMBL/GenBank/DDBJ databases">
        <authorList>
            <person name="Criscuolo A."/>
        </authorList>
    </citation>
    <scope>NUCLEOTIDE SEQUENCE</scope>
    <source>
        <strain evidence="7">CIP111600</strain>
    </source>
</reference>
<dbReference type="GO" id="GO:0005886">
    <property type="term" value="C:plasma membrane"/>
    <property type="evidence" value="ECO:0007669"/>
    <property type="project" value="UniProtKB-SubCell"/>
</dbReference>
<keyword evidence="2" id="KW-1003">Cell membrane</keyword>
<sequence>MEKIESRTPRPDDLHGYGTESARWKNIWLTVLGASLAAFALEMFLTPNRIIIGGMKGISGLLAHMTEMQMGIFLMLLNLPFILYSCRKRKNSSFVKAAWGLMLLSGLTMLLHPYPPLIENPLPAAVCGGVILGCGVGLIIRYGGLTDGMQHIAGYLAKLRVSLTIAEIVTLLNIVIFGLAGWAFGWDQAMYSAIAYYAAFKSTEYTLNRFRYRVIRIHSVRAAAIEKTLAATFANASKWMQMHAYAVDELFVIVPRQYEKDILSIVISIDQEAGVTSTSIMQSHESFS</sequence>
<feature type="transmembrane region" description="Helical" evidence="6">
    <location>
        <begin position="27"/>
        <end position="48"/>
    </location>
</feature>
<evidence type="ECO:0000256" key="3">
    <source>
        <dbReference type="ARBA" id="ARBA00022692"/>
    </source>
</evidence>
<dbReference type="PANTHER" id="PTHR33545:SF3">
    <property type="entry name" value="UPF0750 MEMBRANE PROTEIN YQFU"/>
    <property type="match status" value="1"/>
</dbReference>
<evidence type="ECO:0000256" key="6">
    <source>
        <dbReference type="SAM" id="Phobius"/>
    </source>
</evidence>
<comment type="subcellular location">
    <subcellularLocation>
        <location evidence="1">Cell membrane</location>
        <topology evidence="1">Multi-pass membrane protein</topology>
    </subcellularLocation>
</comment>
<comment type="caution">
    <text evidence="7">The sequence shown here is derived from an EMBL/GenBank/DDBJ whole genome shotgun (WGS) entry which is preliminary data.</text>
</comment>
<feature type="transmembrane region" description="Helical" evidence="6">
    <location>
        <begin position="98"/>
        <end position="115"/>
    </location>
</feature>
<dbReference type="Proteomes" id="UP000693672">
    <property type="component" value="Unassembled WGS sequence"/>
</dbReference>
<evidence type="ECO:0000256" key="4">
    <source>
        <dbReference type="ARBA" id="ARBA00022989"/>
    </source>
</evidence>
<name>A0A916JUZ2_9BACL</name>
<evidence type="ECO:0000313" key="8">
    <source>
        <dbReference type="Proteomes" id="UP000693672"/>
    </source>
</evidence>
<dbReference type="AlphaFoldDB" id="A0A916JUZ2"/>
<keyword evidence="3 6" id="KW-0812">Transmembrane</keyword>
<evidence type="ECO:0008006" key="9">
    <source>
        <dbReference type="Google" id="ProtNLM"/>
    </source>
</evidence>
<keyword evidence="8" id="KW-1185">Reference proteome</keyword>
<dbReference type="InterPro" id="IPR051461">
    <property type="entry name" value="UPF0750_membrane"/>
</dbReference>
<feature type="transmembrane region" description="Helical" evidence="6">
    <location>
        <begin position="68"/>
        <end position="86"/>
    </location>
</feature>
<gene>
    <name evidence="7" type="ORF">PAESOLCIP111_00749</name>
</gene>
<keyword evidence="4 6" id="KW-1133">Transmembrane helix</keyword>
<evidence type="ECO:0000256" key="5">
    <source>
        <dbReference type="ARBA" id="ARBA00023136"/>
    </source>
</evidence>
<dbReference type="Pfam" id="PF02588">
    <property type="entry name" value="YitT_membrane"/>
    <property type="match status" value="1"/>
</dbReference>
<feature type="transmembrane region" description="Helical" evidence="6">
    <location>
        <begin position="121"/>
        <end position="140"/>
    </location>
</feature>
<evidence type="ECO:0000256" key="1">
    <source>
        <dbReference type="ARBA" id="ARBA00004651"/>
    </source>
</evidence>
<dbReference type="EMBL" id="CAJVAS010000002">
    <property type="protein sequence ID" value="CAG7604900.1"/>
    <property type="molecule type" value="Genomic_DNA"/>
</dbReference>
<protein>
    <recommendedName>
        <fullName evidence="9">YitT family protein</fullName>
    </recommendedName>
</protein>
<accession>A0A916JUZ2</accession>
<organism evidence="7 8">
    <name type="scientific">Paenibacillus solanacearum</name>
    <dbReference type="NCBI Taxonomy" id="2048548"/>
    <lineage>
        <taxon>Bacteria</taxon>
        <taxon>Bacillati</taxon>
        <taxon>Bacillota</taxon>
        <taxon>Bacilli</taxon>
        <taxon>Bacillales</taxon>
        <taxon>Paenibacillaceae</taxon>
        <taxon>Paenibacillus</taxon>
    </lineage>
</organism>
<keyword evidence="5 6" id="KW-0472">Membrane</keyword>
<feature type="transmembrane region" description="Helical" evidence="6">
    <location>
        <begin position="161"/>
        <end position="183"/>
    </location>
</feature>
<proteinExistence type="predicted"/>
<evidence type="ECO:0000256" key="2">
    <source>
        <dbReference type="ARBA" id="ARBA00022475"/>
    </source>
</evidence>